<comment type="caution">
    <text evidence="2">The sequence shown here is derived from an EMBL/GenBank/DDBJ whole genome shotgun (WGS) entry which is preliminary data.</text>
</comment>
<reference evidence="2 3" key="1">
    <citation type="submission" date="2019-05" db="EMBL/GenBank/DDBJ databases">
        <title>Another draft genome of Portunus trituberculatus and its Hox gene families provides insights of decapod evolution.</title>
        <authorList>
            <person name="Jeong J.-H."/>
            <person name="Song I."/>
            <person name="Kim S."/>
            <person name="Choi T."/>
            <person name="Kim D."/>
            <person name="Ryu S."/>
            <person name="Kim W."/>
        </authorList>
    </citation>
    <scope>NUCLEOTIDE SEQUENCE [LARGE SCALE GENOMIC DNA]</scope>
    <source>
        <tissue evidence="2">Muscle</tissue>
    </source>
</reference>
<accession>A0A5B7KAN2</accession>
<feature type="compositionally biased region" description="Polar residues" evidence="1">
    <location>
        <begin position="1"/>
        <end position="10"/>
    </location>
</feature>
<dbReference type="AlphaFoldDB" id="A0A5B7KAN2"/>
<dbReference type="EMBL" id="VSRR010128129">
    <property type="protein sequence ID" value="MPD01675.1"/>
    <property type="molecule type" value="Genomic_DNA"/>
</dbReference>
<dbReference type="Proteomes" id="UP000324222">
    <property type="component" value="Unassembled WGS sequence"/>
</dbReference>
<evidence type="ECO:0000313" key="2">
    <source>
        <dbReference type="EMBL" id="MPD01675.1"/>
    </source>
</evidence>
<keyword evidence="3" id="KW-1185">Reference proteome</keyword>
<evidence type="ECO:0000256" key="1">
    <source>
        <dbReference type="SAM" id="MobiDB-lite"/>
    </source>
</evidence>
<organism evidence="2 3">
    <name type="scientific">Portunus trituberculatus</name>
    <name type="common">Swimming crab</name>
    <name type="synonym">Neptunus trituberculatus</name>
    <dbReference type="NCBI Taxonomy" id="210409"/>
    <lineage>
        <taxon>Eukaryota</taxon>
        <taxon>Metazoa</taxon>
        <taxon>Ecdysozoa</taxon>
        <taxon>Arthropoda</taxon>
        <taxon>Crustacea</taxon>
        <taxon>Multicrustacea</taxon>
        <taxon>Malacostraca</taxon>
        <taxon>Eumalacostraca</taxon>
        <taxon>Eucarida</taxon>
        <taxon>Decapoda</taxon>
        <taxon>Pleocyemata</taxon>
        <taxon>Brachyura</taxon>
        <taxon>Eubrachyura</taxon>
        <taxon>Portunoidea</taxon>
        <taxon>Portunidae</taxon>
        <taxon>Portuninae</taxon>
        <taxon>Portunus</taxon>
    </lineage>
</organism>
<feature type="region of interest" description="Disordered" evidence="1">
    <location>
        <begin position="1"/>
        <end position="20"/>
    </location>
</feature>
<name>A0A5B7KAN2_PORTR</name>
<gene>
    <name evidence="2" type="ORF">E2C01_097213</name>
</gene>
<protein>
    <submittedName>
        <fullName evidence="2">Uncharacterized protein</fullName>
    </submittedName>
</protein>
<proteinExistence type="predicted"/>
<sequence>MLGDSTNSSPPGYRAFFSTSFPEQGHHGGRAILARQDIPIVSFATQLFPSVPLQTIPRTSGRFTKRPVPWLSAACTKAVEEN</sequence>
<evidence type="ECO:0000313" key="3">
    <source>
        <dbReference type="Proteomes" id="UP000324222"/>
    </source>
</evidence>